<evidence type="ECO:0000313" key="9">
    <source>
        <dbReference type="Proteomes" id="UP000321089"/>
    </source>
</evidence>
<dbReference type="InterPro" id="IPR001444">
    <property type="entry name" value="Flag_bb_rod_N"/>
</dbReference>
<feature type="domain" description="Flagellar basal body rod protein N-terminal" evidence="7">
    <location>
        <begin position="17"/>
        <end position="42"/>
    </location>
</feature>
<comment type="subunit">
    <text evidence="6">The basal body constitutes a major portion of the flagellar organelle and consists of a number of rings mounted on a central rod.</text>
</comment>
<dbReference type="Pfam" id="PF00460">
    <property type="entry name" value="Flg_bb_rod"/>
    <property type="match status" value="1"/>
</dbReference>
<evidence type="ECO:0000256" key="2">
    <source>
        <dbReference type="ARBA" id="ARBA00009677"/>
    </source>
</evidence>
<dbReference type="EMBL" id="BKBC01000087">
    <property type="protein sequence ID" value="GEQ23213.1"/>
    <property type="molecule type" value="Genomic_DNA"/>
</dbReference>
<evidence type="ECO:0000256" key="6">
    <source>
        <dbReference type="PIRNR" id="PIRNR002889"/>
    </source>
</evidence>
<dbReference type="Proteomes" id="UP000321089">
    <property type="component" value="Unassembled WGS sequence"/>
</dbReference>
<dbReference type="RefSeq" id="WP_146869266.1">
    <property type="nucleotide sequence ID" value="NZ_BKBC01000087.1"/>
</dbReference>
<dbReference type="PROSITE" id="PS00588">
    <property type="entry name" value="FLAGELLA_BB_ROD"/>
    <property type="match status" value="1"/>
</dbReference>
<accession>A0A512TSX4</accession>
<comment type="similarity">
    <text evidence="2 6">Belongs to the flagella basal body rod proteins family.</text>
</comment>
<dbReference type="InterPro" id="IPR006300">
    <property type="entry name" value="FlgB"/>
</dbReference>
<dbReference type="GO" id="GO:0071973">
    <property type="term" value="P:bacterial-type flagellum-dependent cell motility"/>
    <property type="evidence" value="ECO:0007669"/>
    <property type="project" value="InterPro"/>
</dbReference>
<dbReference type="NCBIfam" id="TIGR01396">
    <property type="entry name" value="FlgB"/>
    <property type="match status" value="1"/>
</dbReference>
<keyword evidence="8" id="KW-0282">Flagellum</keyword>
<dbReference type="PIRSF" id="PIRSF002889">
    <property type="entry name" value="Rod_FlgB"/>
    <property type="match status" value="1"/>
</dbReference>
<evidence type="ECO:0000256" key="1">
    <source>
        <dbReference type="ARBA" id="ARBA00004117"/>
    </source>
</evidence>
<keyword evidence="8" id="KW-0966">Cell projection</keyword>
<dbReference type="GO" id="GO:0030694">
    <property type="term" value="C:bacterial-type flagellum basal body, rod"/>
    <property type="evidence" value="ECO:0007669"/>
    <property type="project" value="InterPro"/>
</dbReference>
<dbReference type="AlphaFoldDB" id="A0A512TSX4"/>
<evidence type="ECO:0000256" key="4">
    <source>
        <dbReference type="ARBA" id="ARBA00023143"/>
    </source>
</evidence>
<sequence length="149" mass="16741">MKIQLGTSENTYDLLKSGLKASNVRAKTISNNMANINTKNYKRFGVVFEENLKNNSDSSFKLRTTNENHYTDSSSNLKRTKEGHLYGDESNTYGNNITIQQDNSTSMRSDGNNVDLEIEKVNQAANTLKYNALITSINNKFNGMKSVIK</sequence>
<evidence type="ECO:0000256" key="5">
    <source>
        <dbReference type="ARBA" id="ARBA00024934"/>
    </source>
</evidence>
<keyword evidence="4 6" id="KW-0975">Bacterial flagellum</keyword>
<name>A0A512TSX4_CLOBU</name>
<dbReference type="InterPro" id="IPR019776">
    <property type="entry name" value="Flagellar_basal_body_rod_CS"/>
</dbReference>
<keyword evidence="8" id="KW-0969">Cilium</keyword>
<comment type="function">
    <text evidence="5 6">Structural component of flagellum, the bacterial motility apparatus. Part of the rod structure of flagellar basal body.</text>
</comment>
<evidence type="ECO:0000256" key="3">
    <source>
        <dbReference type="ARBA" id="ARBA00014376"/>
    </source>
</evidence>
<reference evidence="8 9" key="1">
    <citation type="submission" date="2019-07" db="EMBL/GenBank/DDBJ databases">
        <title>Whole genome shotgun sequence of Clostridium butyricum NBRC 3858.</title>
        <authorList>
            <person name="Hosoyama A."/>
            <person name="Uohara A."/>
            <person name="Ohji S."/>
            <person name="Ichikawa N."/>
        </authorList>
    </citation>
    <scope>NUCLEOTIDE SEQUENCE [LARGE SCALE GENOMIC DNA]</scope>
    <source>
        <strain evidence="8 9">NBRC 3858</strain>
    </source>
</reference>
<proteinExistence type="inferred from homology"/>
<protein>
    <recommendedName>
        <fullName evidence="3 6">Flagellar basal body rod protein FlgB</fullName>
    </recommendedName>
</protein>
<gene>
    <name evidence="8" type="primary">flgB</name>
    <name evidence="8" type="ORF">CBU02nite_37190</name>
</gene>
<comment type="subcellular location">
    <subcellularLocation>
        <location evidence="1 6">Bacterial flagellum basal body</location>
    </subcellularLocation>
</comment>
<organism evidence="8 9">
    <name type="scientific">Clostridium butyricum</name>
    <dbReference type="NCBI Taxonomy" id="1492"/>
    <lineage>
        <taxon>Bacteria</taxon>
        <taxon>Bacillati</taxon>
        <taxon>Bacillota</taxon>
        <taxon>Clostridia</taxon>
        <taxon>Eubacteriales</taxon>
        <taxon>Clostridiaceae</taxon>
        <taxon>Clostridium</taxon>
    </lineage>
</organism>
<evidence type="ECO:0000259" key="7">
    <source>
        <dbReference type="Pfam" id="PF00460"/>
    </source>
</evidence>
<evidence type="ECO:0000313" key="8">
    <source>
        <dbReference type="EMBL" id="GEQ23213.1"/>
    </source>
</evidence>
<comment type="caution">
    <text evidence="8">The sequence shown here is derived from an EMBL/GenBank/DDBJ whole genome shotgun (WGS) entry which is preliminary data.</text>
</comment>